<keyword evidence="5" id="KW-0539">Nucleus</keyword>
<dbReference type="PANTHER" id="PTHR11945:SF776">
    <property type="entry name" value="AGAMOUS-LIKE 50-RELATED"/>
    <property type="match status" value="1"/>
</dbReference>
<feature type="domain" description="MADS-box" evidence="7">
    <location>
        <begin position="1"/>
        <end position="36"/>
    </location>
</feature>
<dbReference type="GO" id="GO:0000981">
    <property type="term" value="F:DNA-binding transcription factor activity, RNA polymerase II-specific"/>
    <property type="evidence" value="ECO:0007669"/>
    <property type="project" value="TreeGrafter"/>
</dbReference>
<comment type="caution">
    <text evidence="8">The sequence shown here is derived from an EMBL/GenBank/DDBJ whole genome shotgun (WGS) entry which is preliminary data.</text>
</comment>
<keyword evidence="3" id="KW-0238">DNA-binding</keyword>
<name>A0A200PYD0_MACCD</name>
<comment type="subcellular location">
    <subcellularLocation>
        <location evidence="1">Nucleus</location>
    </subcellularLocation>
</comment>
<dbReference type="Proteomes" id="UP000195402">
    <property type="component" value="Unassembled WGS sequence"/>
</dbReference>
<evidence type="ECO:0000256" key="6">
    <source>
        <dbReference type="SAM" id="Coils"/>
    </source>
</evidence>
<dbReference type="Pfam" id="PF00319">
    <property type="entry name" value="SRF-TF"/>
    <property type="match status" value="1"/>
</dbReference>
<dbReference type="GO" id="GO:0000978">
    <property type="term" value="F:RNA polymerase II cis-regulatory region sequence-specific DNA binding"/>
    <property type="evidence" value="ECO:0007669"/>
    <property type="project" value="TreeGrafter"/>
</dbReference>
<keyword evidence="6" id="KW-0175">Coiled coil</keyword>
<dbReference type="SUPFAM" id="SSF55455">
    <property type="entry name" value="SRF-like"/>
    <property type="match status" value="1"/>
</dbReference>
<dbReference type="GO" id="GO:0005634">
    <property type="term" value="C:nucleus"/>
    <property type="evidence" value="ECO:0007669"/>
    <property type="project" value="UniProtKB-SubCell"/>
</dbReference>
<accession>A0A200PYD0</accession>
<evidence type="ECO:0000256" key="3">
    <source>
        <dbReference type="ARBA" id="ARBA00023125"/>
    </source>
</evidence>
<gene>
    <name evidence="8" type="ORF">BVC80_8117g4</name>
</gene>
<dbReference type="InterPro" id="IPR002100">
    <property type="entry name" value="TF_MADSbox"/>
</dbReference>
<proteinExistence type="predicted"/>
<dbReference type="PANTHER" id="PTHR11945">
    <property type="entry name" value="MADS BOX PROTEIN"/>
    <property type="match status" value="1"/>
</dbReference>
<dbReference type="InParanoid" id="A0A200PYD0"/>
<dbReference type="AlphaFoldDB" id="A0A200PYD0"/>
<evidence type="ECO:0000256" key="4">
    <source>
        <dbReference type="ARBA" id="ARBA00023163"/>
    </source>
</evidence>
<evidence type="ECO:0000313" key="9">
    <source>
        <dbReference type="Proteomes" id="UP000195402"/>
    </source>
</evidence>
<dbReference type="STRING" id="56857.A0A200PYD0"/>
<keyword evidence="2" id="KW-0805">Transcription regulation</keyword>
<feature type="coiled-coil region" evidence="6">
    <location>
        <begin position="63"/>
        <end position="90"/>
    </location>
</feature>
<dbReference type="Gene3D" id="3.40.1810.10">
    <property type="entry name" value="Transcription factor, MADS-box"/>
    <property type="match status" value="1"/>
</dbReference>
<sequence length="192" mass="21643">MGLFGIKSELCTLCAAETVVIVFSRAGKSYSFGHPSVDTIVDRYLLGGNYNSQNVDGIHPHVKARIRDLNRQYTKALNELEAEKKRGMELKKVRRDSRNKHWWNKPIEELGLQELELLKAAMDELKDNVADRANKLLIEDSHFMPTADPIGTSSSTQHGYPFELNPNHLHTSVIPNHGYGYGFVLDVLGLIK</sequence>
<keyword evidence="9" id="KW-1185">Reference proteome</keyword>
<dbReference type="Gene3D" id="6.10.140.920">
    <property type="match status" value="1"/>
</dbReference>
<dbReference type="FunCoup" id="A0A200PYD0">
    <property type="interactions" value="41"/>
</dbReference>
<dbReference type="PROSITE" id="PS50066">
    <property type="entry name" value="MADS_BOX_2"/>
    <property type="match status" value="1"/>
</dbReference>
<organism evidence="8 9">
    <name type="scientific">Macleaya cordata</name>
    <name type="common">Five-seeded plume-poppy</name>
    <name type="synonym">Bocconia cordata</name>
    <dbReference type="NCBI Taxonomy" id="56857"/>
    <lineage>
        <taxon>Eukaryota</taxon>
        <taxon>Viridiplantae</taxon>
        <taxon>Streptophyta</taxon>
        <taxon>Embryophyta</taxon>
        <taxon>Tracheophyta</taxon>
        <taxon>Spermatophyta</taxon>
        <taxon>Magnoliopsida</taxon>
        <taxon>Ranunculales</taxon>
        <taxon>Papaveraceae</taxon>
        <taxon>Papaveroideae</taxon>
        <taxon>Macleaya</taxon>
    </lineage>
</organism>
<protein>
    <submittedName>
        <fullName evidence="8">Transcription factor</fullName>
    </submittedName>
</protein>
<evidence type="ECO:0000259" key="7">
    <source>
        <dbReference type="PROSITE" id="PS50066"/>
    </source>
</evidence>
<dbReference type="InterPro" id="IPR036879">
    <property type="entry name" value="TF_MADSbox_sf"/>
</dbReference>
<dbReference type="OrthoDB" id="1896642at2759"/>
<keyword evidence="4" id="KW-0804">Transcription</keyword>
<evidence type="ECO:0000313" key="8">
    <source>
        <dbReference type="EMBL" id="OVA03220.1"/>
    </source>
</evidence>
<evidence type="ECO:0000256" key="1">
    <source>
        <dbReference type="ARBA" id="ARBA00004123"/>
    </source>
</evidence>
<evidence type="ECO:0000256" key="5">
    <source>
        <dbReference type="ARBA" id="ARBA00023242"/>
    </source>
</evidence>
<evidence type="ECO:0000256" key="2">
    <source>
        <dbReference type="ARBA" id="ARBA00023015"/>
    </source>
</evidence>
<dbReference type="GO" id="GO:0046983">
    <property type="term" value="F:protein dimerization activity"/>
    <property type="evidence" value="ECO:0007669"/>
    <property type="project" value="InterPro"/>
</dbReference>
<dbReference type="OMA" id="GCEWKAN"/>
<reference evidence="8 9" key="1">
    <citation type="journal article" date="2017" name="Mol. Plant">
        <title>The Genome of Medicinal Plant Macleaya cordata Provides New Insights into Benzylisoquinoline Alkaloids Metabolism.</title>
        <authorList>
            <person name="Liu X."/>
            <person name="Liu Y."/>
            <person name="Huang P."/>
            <person name="Ma Y."/>
            <person name="Qing Z."/>
            <person name="Tang Q."/>
            <person name="Cao H."/>
            <person name="Cheng P."/>
            <person name="Zheng Y."/>
            <person name="Yuan Z."/>
            <person name="Zhou Y."/>
            <person name="Liu J."/>
            <person name="Tang Z."/>
            <person name="Zhuo Y."/>
            <person name="Zhang Y."/>
            <person name="Yu L."/>
            <person name="Huang J."/>
            <person name="Yang P."/>
            <person name="Peng Q."/>
            <person name="Zhang J."/>
            <person name="Jiang W."/>
            <person name="Zhang Z."/>
            <person name="Lin K."/>
            <person name="Ro D.K."/>
            <person name="Chen X."/>
            <person name="Xiong X."/>
            <person name="Shang Y."/>
            <person name="Huang S."/>
            <person name="Zeng J."/>
        </authorList>
    </citation>
    <scope>NUCLEOTIDE SEQUENCE [LARGE SCALE GENOMIC DNA]</scope>
    <source>
        <strain evidence="9">cv. BLH2017</strain>
        <tissue evidence="8">Root</tissue>
    </source>
</reference>
<dbReference type="EMBL" id="MVGT01003770">
    <property type="protein sequence ID" value="OVA03220.1"/>
    <property type="molecule type" value="Genomic_DNA"/>
</dbReference>